<sequence length="88" mass="9760">MIHRTWSLLTGPATLFGGIVATVAVANFILVKNDPFIKPDQKKYENQSASKNCSITIPSTEPLAILKVIRCCRSEENGCLVTRFHKEV</sequence>
<protein>
    <submittedName>
        <fullName evidence="2">Uncharacterized protein</fullName>
    </submittedName>
</protein>
<dbReference type="Proteomes" id="UP000289738">
    <property type="component" value="Chromosome A02"/>
</dbReference>
<comment type="caution">
    <text evidence="2">The sequence shown here is derived from an EMBL/GenBank/DDBJ whole genome shotgun (WGS) entry which is preliminary data.</text>
</comment>
<reference evidence="2 3" key="1">
    <citation type="submission" date="2019-01" db="EMBL/GenBank/DDBJ databases">
        <title>Sequencing of cultivated peanut Arachis hypogaea provides insights into genome evolution and oil improvement.</title>
        <authorList>
            <person name="Chen X."/>
        </authorList>
    </citation>
    <scope>NUCLEOTIDE SEQUENCE [LARGE SCALE GENOMIC DNA]</scope>
    <source>
        <strain evidence="3">cv. Fuhuasheng</strain>
        <tissue evidence="2">Leaves</tissue>
    </source>
</reference>
<dbReference type="EMBL" id="SDMP01000002">
    <property type="protein sequence ID" value="RYR75038.1"/>
    <property type="molecule type" value="Genomic_DNA"/>
</dbReference>
<proteinExistence type="predicted"/>
<keyword evidence="1" id="KW-1133">Transmembrane helix</keyword>
<gene>
    <name evidence="2" type="ORF">Ahy_A02g009746</name>
</gene>
<organism evidence="2 3">
    <name type="scientific">Arachis hypogaea</name>
    <name type="common">Peanut</name>
    <dbReference type="NCBI Taxonomy" id="3818"/>
    <lineage>
        <taxon>Eukaryota</taxon>
        <taxon>Viridiplantae</taxon>
        <taxon>Streptophyta</taxon>
        <taxon>Embryophyta</taxon>
        <taxon>Tracheophyta</taxon>
        <taxon>Spermatophyta</taxon>
        <taxon>Magnoliopsida</taxon>
        <taxon>eudicotyledons</taxon>
        <taxon>Gunneridae</taxon>
        <taxon>Pentapetalae</taxon>
        <taxon>rosids</taxon>
        <taxon>fabids</taxon>
        <taxon>Fabales</taxon>
        <taxon>Fabaceae</taxon>
        <taxon>Papilionoideae</taxon>
        <taxon>50 kb inversion clade</taxon>
        <taxon>dalbergioids sensu lato</taxon>
        <taxon>Dalbergieae</taxon>
        <taxon>Pterocarpus clade</taxon>
        <taxon>Arachis</taxon>
    </lineage>
</organism>
<feature type="transmembrane region" description="Helical" evidence="1">
    <location>
        <begin position="6"/>
        <end position="31"/>
    </location>
</feature>
<accession>A0A445EHY0</accession>
<name>A0A445EHY0_ARAHY</name>
<evidence type="ECO:0000313" key="2">
    <source>
        <dbReference type="EMBL" id="RYR75038.1"/>
    </source>
</evidence>
<evidence type="ECO:0000256" key="1">
    <source>
        <dbReference type="SAM" id="Phobius"/>
    </source>
</evidence>
<evidence type="ECO:0000313" key="3">
    <source>
        <dbReference type="Proteomes" id="UP000289738"/>
    </source>
</evidence>
<keyword evidence="1" id="KW-0472">Membrane</keyword>
<dbReference type="AlphaFoldDB" id="A0A445EHY0"/>
<keyword evidence="1" id="KW-0812">Transmembrane</keyword>
<keyword evidence="3" id="KW-1185">Reference proteome</keyword>